<feature type="domain" description="CN hydrolase" evidence="1">
    <location>
        <begin position="1"/>
        <end position="190"/>
    </location>
</feature>
<evidence type="ECO:0000259" key="1">
    <source>
        <dbReference type="PROSITE" id="PS50263"/>
    </source>
</evidence>
<dbReference type="InterPro" id="IPR003010">
    <property type="entry name" value="C-N_Hydrolase"/>
</dbReference>
<dbReference type="CDD" id="cd07197">
    <property type="entry name" value="nitrilase"/>
    <property type="match status" value="1"/>
</dbReference>
<name>A0A645CYY0_9ZZZZ</name>
<dbReference type="EMBL" id="VSSQ01031298">
    <property type="protein sequence ID" value="MPM82127.1"/>
    <property type="molecule type" value="Genomic_DNA"/>
</dbReference>
<dbReference type="InterPro" id="IPR036526">
    <property type="entry name" value="C-N_Hydrolase_sf"/>
</dbReference>
<sequence length="244" mass="27103">MAARYQCMVGGSYIMFDGLDAYNLFALALPGGEMFHHKKDLPTQFENCYYTKGDTIHILPTPIGPVGVALCWEMIRYDTVKRLKGKVHFVLAGSCWWDLPIDAPAERLPLRQYNQSLALNTPVTFAKLLGVPVIHANHCGKVTALRFPAGDAQQTRQLVGAAQIVNGDGTVLARRGFEQGSGMVTAEILPAAVQLSHSLEQLPDRYWIPDLPPSYLHAWQTLNAQGQAYYKTTAQPYYKAHCVR</sequence>
<organism evidence="2">
    <name type="scientific">bioreactor metagenome</name>
    <dbReference type="NCBI Taxonomy" id="1076179"/>
    <lineage>
        <taxon>unclassified sequences</taxon>
        <taxon>metagenomes</taxon>
        <taxon>ecological metagenomes</taxon>
    </lineage>
</organism>
<dbReference type="Gene3D" id="3.60.110.10">
    <property type="entry name" value="Carbon-nitrogen hydrolase"/>
    <property type="match status" value="1"/>
</dbReference>
<comment type="caution">
    <text evidence="2">The sequence shown here is derived from an EMBL/GenBank/DDBJ whole genome shotgun (WGS) entry which is preliminary data.</text>
</comment>
<dbReference type="Pfam" id="PF00795">
    <property type="entry name" value="CN_hydrolase"/>
    <property type="match status" value="1"/>
</dbReference>
<reference evidence="2" key="1">
    <citation type="submission" date="2019-08" db="EMBL/GenBank/DDBJ databases">
        <authorList>
            <person name="Kucharzyk K."/>
            <person name="Murdoch R.W."/>
            <person name="Higgins S."/>
            <person name="Loffler F."/>
        </authorList>
    </citation>
    <scope>NUCLEOTIDE SEQUENCE</scope>
</reference>
<evidence type="ECO:0000313" key="2">
    <source>
        <dbReference type="EMBL" id="MPM82127.1"/>
    </source>
</evidence>
<protein>
    <recommendedName>
        <fullName evidence="1">CN hydrolase domain-containing protein</fullName>
    </recommendedName>
</protein>
<dbReference type="AlphaFoldDB" id="A0A645CYY0"/>
<dbReference type="SUPFAM" id="SSF56317">
    <property type="entry name" value="Carbon-nitrogen hydrolase"/>
    <property type="match status" value="1"/>
</dbReference>
<dbReference type="PROSITE" id="PS50263">
    <property type="entry name" value="CN_HYDROLASE"/>
    <property type="match status" value="1"/>
</dbReference>
<proteinExistence type="predicted"/>
<accession>A0A645CYY0</accession>
<gene>
    <name evidence="2" type="ORF">SDC9_129186</name>
</gene>